<protein>
    <submittedName>
        <fullName evidence="2">Putative radical SAM enzyme, TIGR03279 family</fullName>
    </submittedName>
</protein>
<dbReference type="Gene3D" id="2.30.42.10">
    <property type="match status" value="1"/>
</dbReference>
<dbReference type="Pfam" id="PF17820">
    <property type="entry name" value="PDZ_6"/>
    <property type="match status" value="1"/>
</dbReference>
<dbReference type="AlphaFoldDB" id="A0A1I2MVJ0"/>
<feature type="domain" description="PDZ" evidence="1">
    <location>
        <begin position="1"/>
        <end position="54"/>
    </location>
</feature>
<name>A0A1I2MVJ0_9FIRM</name>
<evidence type="ECO:0000313" key="2">
    <source>
        <dbReference type="EMBL" id="SFF94920.1"/>
    </source>
</evidence>
<evidence type="ECO:0000259" key="1">
    <source>
        <dbReference type="PROSITE" id="PS50106"/>
    </source>
</evidence>
<dbReference type="SUPFAM" id="SSF102114">
    <property type="entry name" value="Radical SAM enzymes"/>
    <property type="match status" value="1"/>
</dbReference>
<dbReference type="InterPro" id="IPR007549">
    <property type="entry name" value="DUF512"/>
</dbReference>
<gene>
    <name evidence="2" type="ORF">SAMN05660649_00154</name>
</gene>
<reference evidence="3" key="1">
    <citation type="submission" date="2016-10" db="EMBL/GenBank/DDBJ databases">
        <authorList>
            <person name="Varghese N."/>
            <person name="Submissions S."/>
        </authorList>
    </citation>
    <scope>NUCLEOTIDE SEQUENCE [LARGE SCALE GENOMIC DNA]</scope>
    <source>
        <strain evidence="3">DSM 17038</strain>
    </source>
</reference>
<dbReference type="InterPro" id="IPR041489">
    <property type="entry name" value="PDZ_6"/>
</dbReference>
<keyword evidence="3" id="KW-1185">Reference proteome</keyword>
<dbReference type="InterPro" id="IPR001478">
    <property type="entry name" value="PDZ"/>
</dbReference>
<organism evidence="2 3">
    <name type="scientific">Desulfotruncus arcticus DSM 17038</name>
    <dbReference type="NCBI Taxonomy" id="1121424"/>
    <lineage>
        <taxon>Bacteria</taxon>
        <taxon>Bacillati</taxon>
        <taxon>Bacillota</taxon>
        <taxon>Clostridia</taxon>
        <taxon>Eubacteriales</taxon>
        <taxon>Desulfallaceae</taxon>
        <taxon>Desulfotruncus</taxon>
    </lineage>
</organism>
<dbReference type="EMBL" id="FOOX01000001">
    <property type="protein sequence ID" value="SFF94920.1"/>
    <property type="molecule type" value="Genomic_DNA"/>
</dbReference>
<dbReference type="SUPFAM" id="SSF50156">
    <property type="entry name" value="PDZ domain-like"/>
    <property type="match status" value="1"/>
</dbReference>
<dbReference type="InterPro" id="IPR058240">
    <property type="entry name" value="rSAM_sf"/>
</dbReference>
<dbReference type="Proteomes" id="UP000199337">
    <property type="component" value="Unassembled WGS sequence"/>
</dbReference>
<dbReference type="OrthoDB" id="9774724at2"/>
<dbReference type="RefSeq" id="WP_092467733.1">
    <property type="nucleotide sequence ID" value="NZ_FOOX01000001.1"/>
</dbReference>
<dbReference type="Pfam" id="PF19238">
    <property type="entry name" value="Radical_SAM_2"/>
    <property type="match status" value="1"/>
</dbReference>
<dbReference type="Pfam" id="PF04459">
    <property type="entry name" value="DUF512"/>
    <property type="match status" value="1"/>
</dbReference>
<dbReference type="InterPro" id="IPR045375">
    <property type="entry name" value="Put_radical_SAM-like_N"/>
</dbReference>
<accession>A0A1I2MVJ0</accession>
<evidence type="ECO:0000313" key="3">
    <source>
        <dbReference type="Proteomes" id="UP000199337"/>
    </source>
</evidence>
<proteinExistence type="predicted"/>
<dbReference type="PROSITE" id="PS50106">
    <property type="entry name" value="PDZ"/>
    <property type="match status" value="1"/>
</dbReference>
<dbReference type="InterPro" id="IPR036034">
    <property type="entry name" value="PDZ_sf"/>
</dbReference>
<dbReference type="STRING" id="341036.SAMN05660649_00154"/>
<sequence length="437" mass="48866">MRDHGLVIQNVEHDSIAGELGVEPGDSLLQVNGKPVLDILDYRYLTAEENLEILLQKENGEQWLLDIEKDLDEPMGIAFIEGGWGNTRSCGNNCIFCFVDQMPHQMRPSLYVKDDDYRLSFAQGNFITLTNTGPSELERIARLRLSPLYISVHTTDPRLRQQMMRHRRAGEIMSQLTFLADKSIEMHTQAVLCPGINDGEQLNRTIEDLGGLWPAVRSLAVVPVGLTAWRQGLYELRPYNRDRAGAVIDQVQSWQKTFNSKNDYPFVFASDEFYLISGQPIPEAGRYGGFPQTENGVGLVRLFMDEWETASRSLPGQIEKPLRGSVATGTLAGPVLRPIVETINRVKGVQLTLHVLENEFFGKTVNVAGLLTGRDLQSGLSGRDLGEVLFIPEVMLRRDDDVFLDDMTVAELGSSLGVVVTVVDGPKDLVQYIRTEF</sequence>